<evidence type="ECO:0000313" key="2">
    <source>
        <dbReference type="Proteomes" id="UP000022910"/>
    </source>
</evidence>
<proteinExistence type="predicted"/>
<reference evidence="1 2" key="1">
    <citation type="submission" date="2014-02" db="EMBL/GenBank/DDBJ databases">
        <title>Single nucleus genome sequencing reveals high similarity among nuclei of an endomycorrhizal fungus.</title>
        <authorList>
            <person name="Lin K."/>
            <person name="Geurts R."/>
            <person name="Zhang Z."/>
            <person name="Limpens E."/>
            <person name="Saunders D.G."/>
            <person name="Mu D."/>
            <person name="Pang E."/>
            <person name="Cao H."/>
            <person name="Cha H."/>
            <person name="Lin T."/>
            <person name="Zhou Q."/>
            <person name="Shang Y."/>
            <person name="Li Y."/>
            <person name="Ivanov S."/>
            <person name="Sharma T."/>
            <person name="Velzen R.V."/>
            <person name="Ruijter N.D."/>
            <person name="Aanen D.K."/>
            <person name="Win J."/>
            <person name="Kamoun S."/>
            <person name="Bisseling T."/>
            <person name="Huang S."/>
        </authorList>
    </citation>
    <scope>NUCLEOTIDE SEQUENCE [LARGE SCALE GENOMIC DNA]</scope>
    <source>
        <strain evidence="2">DAOM197198w</strain>
    </source>
</reference>
<protein>
    <submittedName>
        <fullName evidence="1">Uncharacterized protein</fullName>
    </submittedName>
</protein>
<dbReference type="HOGENOM" id="CLU_2868784_0_0_1"/>
<dbReference type="Proteomes" id="UP000022910">
    <property type="component" value="Unassembled WGS sequence"/>
</dbReference>
<comment type="caution">
    <text evidence="1">The sequence shown here is derived from an EMBL/GenBank/DDBJ whole genome shotgun (WGS) entry which is preliminary data.</text>
</comment>
<name>A0A015M0C5_RHIIW</name>
<sequence length="64" mass="7484">MPDVTFAELKAEVVKLRDDNEENERQILDISPKEVVNVVIINQRSTEKWMIFWAMHVRKALAMG</sequence>
<dbReference type="EMBL" id="JEMT01009127">
    <property type="protein sequence ID" value="EXX78431.1"/>
    <property type="molecule type" value="Genomic_DNA"/>
</dbReference>
<dbReference type="AlphaFoldDB" id="A0A015M0C5"/>
<keyword evidence="2" id="KW-1185">Reference proteome</keyword>
<gene>
    <name evidence="1" type="ORF">RirG_015050</name>
</gene>
<accession>A0A015M0C5</accession>
<evidence type="ECO:0000313" key="1">
    <source>
        <dbReference type="EMBL" id="EXX78431.1"/>
    </source>
</evidence>
<organism evidence="1 2">
    <name type="scientific">Rhizophagus irregularis (strain DAOM 197198w)</name>
    <name type="common">Glomus intraradices</name>
    <dbReference type="NCBI Taxonomy" id="1432141"/>
    <lineage>
        <taxon>Eukaryota</taxon>
        <taxon>Fungi</taxon>
        <taxon>Fungi incertae sedis</taxon>
        <taxon>Mucoromycota</taxon>
        <taxon>Glomeromycotina</taxon>
        <taxon>Glomeromycetes</taxon>
        <taxon>Glomerales</taxon>
        <taxon>Glomeraceae</taxon>
        <taxon>Rhizophagus</taxon>
    </lineage>
</organism>